<accession>A0A915JSK0</accession>
<proteinExistence type="predicted"/>
<name>A0A915JSK0_ROMCU</name>
<dbReference type="Proteomes" id="UP000887565">
    <property type="component" value="Unplaced"/>
</dbReference>
<organism evidence="1 2">
    <name type="scientific">Romanomermis culicivorax</name>
    <name type="common">Nematode worm</name>
    <dbReference type="NCBI Taxonomy" id="13658"/>
    <lineage>
        <taxon>Eukaryota</taxon>
        <taxon>Metazoa</taxon>
        <taxon>Ecdysozoa</taxon>
        <taxon>Nematoda</taxon>
        <taxon>Enoplea</taxon>
        <taxon>Dorylaimia</taxon>
        <taxon>Mermithida</taxon>
        <taxon>Mermithoidea</taxon>
        <taxon>Mermithidae</taxon>
        <taxon>Romanomermis</taxon>
    </lineage>
</organism>
<protein>
    <submittedName>
        <fullName evidence="2">Uncharacterized protein</fullName>
    </submittedName>
</protein>
<dbReference type="WBParaSite" id="nRc.2.0.1.t29083-RA">
    <property type="protein sequence ID" value="nRc.2.0.1.t29083-RA"/>
    <property type="gene ID" value="nRc.2.0.1.g29083"/>
</dbReference>
<sequence>ITDSTIDVNRICQHLDRVIESSNLESTVNDQDLRIIPTFYGERHYKIGRMSIENIGPKMCNLNRMMPEKYLIENGVENFKLTGRKSFLPILRQFAAKNYPNLNVTAGNKEDFGGFDAAYGCALYLISQKDDAVCSSSIDRE</sequence>
<evidence type="ECO:0000313" key="1">
    <source>
        <dbReference type="Proteomes" id="UP000887565"/>
    </source>
</evidence>
<dbReference type="AlphaFoldDB" id="A0A915JSK0"/>
<keyword evidence="1" id="KW-1185">Reference proteome</keyword>
<evidence type="ECO:0000313" key="2">
    <source>
        <dbReference type="WBParaSite" id="nRc.2.0.1.t29083-RA"/>
    </source>
</evidence>
<reference evidence="2" key="1">
    <citation type="submission" date="2022-11" db="UniProtKB">
        <authorList>
            <consortium name="WormBaseParasite"/>
        </authorList>
    </citation>
    <scope>IDENTIFICATION</scope>
</reference>